<organism evidence="2 3">
    <name type="scientific">Roridomyces roridus</name>
    <dbReference type="NCBI Taxonomy" id="1738132"/>
    <lineage>
        <taxon>Eukaryota</taxon>
        <taxon>Fungi</taxon>
        <taxon>Dikarya</taxon>
        <taxon>Basidiomycota</taxon>
        <taxon>Agaricomycotina</taxon>
        <taxon>Agaricomycetes</taxon>
        <taxon>Agaricomycetidae</taxon>
        <taxon>Agaricales</taxon>
        <taxon>Marasmiineae</taxon>
        <taxon>Mycenaceae</taxon>
        <taxon>Roridomyces</taxon>
    </lineage>
</organism>
<keyword evidence="3" id="KW-1185">Reference proteome</keyword>
<dbReference type="AlphaFoldDB" id="A0AAD7FH47"/>
<proteinExistence type="predicted"/>
<feature type="compositionally biased region" description="Low complexity" evidence="1">
    <location>
        <begin position="31"/>
        <end position="49"/>
    </location>
</feature>
<sequence length="206" mass="23661">MPESQLCDRPYLPAFTSTALSESQAAQASASATGSSDALSSSSTEFSSTPLKTQPGTYSHDHALFYDPFKYRDKQLMEEYKTFYRKHWHHFHGKIPLPYSWSCDWSHWEYGALFPQGCADVEETVATNFGVTARMNPMAFISVGLGQIEPLFLFEAGGEYYFWGSDKLDGLMRFKERFSLHEDFLRRFEDHIDHGEEMVDKYPDSE</sequence>
<dbReference type="Proteomes" id="UP001221142">
    <property type="component" value="Unassembled WGS sequence"/>
</dbReference>
<evidence type="ECO:0000313" key="3">
    <source>
        <dbReference type="Proteomes" id="UP001221142"/>
    </source>
</evidence>
<name>A0AAD7FH47_9AGAR</name>
<protein>
    <submittedName>
        <fullName evidence="2">Uncharacterized protein</fullName>
    </submittedName>
</protein>
<dbReference type="EMBL" id="JARKIF010000019">
    <property type="protein sequence ID" value="KAJ7618470.1"/>
    <property type="molecule type" value="Genomic_DNA"/>
</dbReference>
<evidence type="ECO:0000313" key="2">
    <source>
        <dbReference type="EMBL" id="KAJ7618470.1"/>
    </source>
</evidence>
<evidence type="ECO:0000256" key="1">
    <source>
        <dbReference type="SAM" id="MobiDB-lite"/>
    </source>
</evidence>
<reference evidence="2" key="1">
    <citation type="submission" date="2023-03" db="EMBL/GenBank/DDBJ databases">
        <title>Massive genome expansion in bonnet fungi (Mycena s.s.) driven by repeated elements and novel gene families across ecological guilds.</title>
        <authorList>
            <consortium name="Lawrence Berkeley National Laboratory"/>
            <person name="Harder C.B."/>
            <person name="Miyauchi S."/>
            <person name="Viragh M."/>
            <person name="Kuo A."/>
            <person name="Thoen E."/>
            <person name="Andreopoulos B."/>
            <person name="Lu D."/>
            <person name="Skrede I."/>
            <person name="Drula E."/>
            <person name="Henrissat B."/>
            <person name="Morin E."/>
            <person name="Kohler A."/>
            <person name="Barry K."/>
            <person name="LaButti K."/>
            <person name="Morin E."/>
            <person name="Salamov A."/>
            <person name="Lipzen A."/>
            <person name="Mereny Z."/>
            <person name="Hegedus B."/>
            <person name="Baldrian P."/>
            <person name="Stursova M."/>
            <person name="Weitz H."/>
            <person name="Taylor A."/>
            <person name="Grigoriev I.V."/>
            <person name="Nagy L.G."/>
            <person name="Martin F."/>
            <person name="Kauserud H."/>
        </authorList>
    </citation>
    <scope>NUCLEOTIDE SEQUENCE</scope>
    <source>
        <strain evidence="2">9284</strain>
    </source>
</reference>
<accession>A0AAD7FH47</accession>
<feature type="region of interest" description="Disordered" evidence="1">
    <location>
        <begin position="31"/>
        <end position="55"/>
    </location>
</feature>
<comment type="caution">
    <text evidence="2">The sequence shown here is derived from an EMBL/GenBank/DDBJ whole genome shotgun (WGS) entry which is preliminary data.</text>
</comment>
<gene>
    <name evidence="2" type="ORF">FB45DRAFT_1033677</name>
</gene>